<dbReference type="InterPro" id="IPR035965">
    <property type="entry name" value="PAS-like_dom_sf"/>
</dbReference>
<dbReference type="Pfam" id="PF08447">
    <property type="entry name" value="PAS_3"/>
    <property type="match status" value="3"/>
</dbReference>
<dbReference type="SMART" id="SM00052">
    <property type="entry name" value="EAL"/>
    <property type="match status" value="1"/>
</dbReference>
<comment type="caution">
    <text evidence="6">The sequence shown here is derived from an EMBL/GenBank/DDBJ whole genome shotgun (WGS) entry which is preliminary data.</text>
</comment>
<feature type="domain" description="GGDEF" evidence="5">
    <location>
        <begin position="606"/>
        <end position="739"/>
    </location>
</feature>
<evidence type="ECO:0000313" key="6">
    <source>
        <dbReference type="EMBL" id="TRW14214.1"/>
    </source>
</evidence>
<dbReference type="SMART" id="SM00086">
    <property type="entry name" value="PAC"/>
    <property type="match status" value="3"/>
</dbReference>
<evidence type="ECO:0000313" key="7">
    <source>
        <dbReference type="Proteomes" id="UP000317894"/>
    </source>
</evidence>
<dbReference type="OrthoDB" id="9814202at2"/>
<dbReference type="SUPFAM" id="SSF141868">
    <property type="entry name" value="EAL domain-like"/>
    <property type="match status" value="1"/>
</dbReference>
<feature type="domain" description="EAL" evidence="4">
    <location>
        <begin position="748"/>
        <end position="1000"/>
    </location>
</feature>
<dbReference type="Proteomes" id="UP000317894">
    <property type="component" value="Unassembled WGS sequence"/>
</dbReference>
<dbReference type="PANTHER" id="PTHR44757:SF2">
    <property type="entry name" value="BIOFILM ARCHITECTURE MAINTENANCE PROTEIN MBAA"/>
    <property type="match status" value="1"/>
</dbReference>
<feature type="domain" description="PAC" evidence="3">
    <location>
        <begin position="271"/>
        <end position="324"/>
    </location>
</feature>
<evidence type="ECO:0000256" key="1">
    <source>
        <dbReference type="SAM" id="MobiDB-lite"/>
    </source>
</evidence>
<dbReference type="InterPro" id="IPR000014">
    <property type="entry name" value="PAS"/>
</dbReference>
<dbReference type="SUPFAM" id="SSF55073">
    <property type="entry name" value="Nucleotide cyclase"/>
    <property type="match status" value="1"/>
</dbReference>
<dbReference type="SMART" id="SM00091">
    <property type="entry name" value="PAS"/>
    <property type="match status" value="4"/>
</dbReference>
<dbReference type="InterPro" id="IPR000160">
    <property type="entry name" value="GGDEF_dom"/>
</dbReference>
<feature type="region of interest" description="Disordered" evidence="1">
    <location>
        <begin position="1"/>
        <end position="44"/>
    </location>
</feature>
<dbReference type="SMART" id="SM00267">
    <property type="entry name" value="GGDEF"/>
    <property type="match status" value="1"/>
</dbReference>
<dbReference type="NCBIfam" id="TIGR00229">
    <property type="entry name" value="sensory_box"/>
    <property type="match status" value="2"/>
</dbReference>
<dbReference type="CDD" id="cd00130">
    <property type="entry name" value="PAS"/>
    <property type="match status" value="3"/>
</dbReference>
<dbReference type="CDD" id="cd01948">
    <property type="entry name" value="EAL"/>
    <property type="match status" value="1"/>
</dbReference>
<keyword evidence="7" id="KW-1185">Reference proteome</keyword>
<dbReference type="SUPFAM" id="SSF55785">
    <property type="entry name" value="PYP-like sensor domain (PAS domain)"/>
    <property type="match status" value="4"/>
</dbReference>
<dbReference type="Gene3D" id="3.20.20.450">
    <property type="entry name" value="EAL domain"/>
    <property type="match status" value="1"/>
</dbReference>
<reference evidence="6 7" key="1">
    <citation type="submission" date="2019-07" db="EMBL/GenBank/DDBJ databases">
        <title>Novel species isolated from glacier.</title>
        <authorList>
            <person name="Liu Q."/>
            <person name="Xin Y.-H."/>
        </authorList>
    </citation>
    <scope>NUCLEOTIDE SEQUENCE [LARGE SCALE GENOMIC DNA]</scope>
    <source>
        <strain evidence="6 7">LB1R16</strain>
    </source>
</reference>
<sequence length="1000" mass="108330">MTSDAGGRKGHAAGHRADRQDPDAGRERDGRNLGRGDEGAMATRLDSEDRRILRVMSRSTAWSAATSLPLQLPVDADVRHPLGFMLRGGIGIVTGGIGTAIDWANDSFLTMSGYSREDIATGRLDWATLTPADWHDEDRRRLAVSRTTGFAVVYQKQLWRADGSRMPVLFGYTLDAGPPTAFVVDLTAATSAAPRTDAEAHHARFFEISHVAFWTADAQGRMIFSSRRIAERLGTDVALDDEAAQAELIHPDDRALAVSTWQHAIASGMAYDLEVRARGLDGAPYRWTRLRASPDHDAHGRVVGWYGTSEDVHDRHLAGIALAESEMRFKRLVDDMPVMVWLTDADNQTTYMSRRWYEFTGQTEAQAMGLGWVDAILPEDRPRLAPIRRMIRAGRPFELDFRVRRADGEARWVMSAGLPRFGPDGSIIGYAGSLTDIHARKIAEREVATMQMRLARALDGTGVGVWEWDSVSDTVVISGGALAISGFRNLDVDYQPIDYRGAIHPGDRPRLLAAMDDYVAGRSKEFAVEMRVRTSDRGWVWVLDRGTATARDADGRATHMVGTLTNIDQGKRAQAELEWAVDHDALTGLANRTLFRRRLDEAVAHGRCALALLDIDDFKAVNDVCGHGTGDALLRMLAERLSAFAGPGETVARLGGDEFTLIIPDCGDAVGLLARLDTLRRELDAPFDHDGYLLSCRSSIGIAIAPDHGDDASTLLKSADIAMYSAKHARRGGVALFEPMLGERVRHEASRLVALREALDAGTIEPCYESIVRLSDGALAGFEAVAHIPGDSIVDTHDSIVIGDAAVAIRLGELLLDRVLEDFAGWRAAGFAPEFVSINVALPELRRAGFAQRLLGRLAAYGIPPTCLRIEILDAGLNGGRGADRAEATIDELSRNGVRVGIDRFGAAAASLSHLTRLRLAAIKVDAQFVAGVATPGSEQTVVRAVIGLAQSFDLNSVALGVETAVQAAKLKDLGCMFAQGPLYGAPRDAAATLAALRAD</sequence>
<protein>
    <submittedName>
        <fullName evidence="6">EAL domain-containing protein</fullName>
    </submittedName>
</protein>
<feature type="domain" description="PAS" evidence="2">
    <location>
        <begin position="325"/>
        <end position="384"/>
    </location>
</feature>
<accession>A0A552U7L5</accession>
<dbReference type="InterPro" id="IPR001633">
    <property type="entry name" value="EAL_dom"/>
</dbReference>
<dbReference type="Gene3D" id="3.30.70.270">
    <property type="match status" value="1"/>
</dbReference>
<gene>
    <name evidence="6" type="ORF">FMM06_10865</name>
</gene>
<evidence type="ECO:0000259" key="4">
    <source>
        <dbReference type="PROSITE" id="PS50883"/>
    </source>
</evidence>
<feature type="domain" description="PAC" evidence="3">
    <location>
        <begin position="526"/>
        <end position="579"/>
    </location>
</feature>
<dbReference type="PROSITE" id="PS50113">
    <property type="entry name" value="PAC"/>
    <property type="match status" value="3"/>
</dbReference>
<dbReference type="Gene3D" id="3.30.450.20">
    <property type="entry name" value="PAS domain"/>
    <property type="match status" value="4"/>
</dbReference>
<dbReference type="FunFam" id="3.30.450.20:FF:000099">
    <property type="entry name" value="Sensory box sensor histidine kinase"/>
    <property type="match status" value="1"/>
</dbReference>
<evidence type="ECO:0000259" key="3">
    <source>
        <dbReference type="PROSITE" id="PS50113"/>
    </source>
</evidence>
<name>A0A552U7L5_9SPHN</name>
<dbReference type="AlphaFoldDB" id="A0A552U7L5"/>
<feature type="domain" description="PAC" evidence="3">
    <location>
        <begin position="397"/>
        <end position="449"/>
    </location>
</feature>
<dbReference type="CDD" id="cd01949">
    <property type="entry name" value="GGDEF"/>
    <property type="match status" value="1"/>
</dbReference>
<dbReference type="InterPro" id="IPR043128">
    <property type="entry name" value="Rev_trsase/Diguanyl_cyclase"/>
</dbReference>
<proteinExistence type="predicted"/>
<evidence type="ECO:0000259" key="5">
    <source>
        <dbReference type="PROSITE" id="PS50887"/>
    </source>
</evidence>
<dbReference type="InterPro" id="IPR001610">
    <property type="entry name" value="PAC"/>
</dbReference>
<organism evidence="6 7">
    <name type="scientific">Glacieibacterium frigidum</name>
    <dbReference type="NCBI Taxonomy" id="2593303"/>
    <lineage>
        <taxon>Bacteria</taxon>
        <taxon>Pseudomonadati</taxon>
        <taxon>Pseudomonadota</taxon>
        <taxon>Alphaproteobacteria</taxon>
        <taxon>Sphingomonadales</taxon>
        <taxon>Sphingosinicellaceae</taxon>
        <taxon>Glacieibacterium</taxon>
    </lineage>
</organism>
<dbReference type="PROSITE" id="PS50112">
    <property type="entry name" value="PAS"/>
    <property type="match status" value="1"/>
</dbReference>
<dbReference type="NCBIfam" id="TIGR00254">
    <property type="entry name" value="GGDEF"/>
    <property type="match status" value="1"/>
</dbReference>
<dbReference type="Pfam" id="PF13426">
    <property type="entry name" value="PAS_9"/>
    <property type="match status" value="1"/>
</dbReference>
<dbReference type="InterPro" id="IPR000700">
    <property type="entry name" value="PAS-assoc_C"/>
</dbReference>
<dbReference type="InterPro" id="IPR029787">
    <property type="entry name" value="Nucleotide_cyclase"/>
</dbReference>
<dbReference type="PROSITE" id="PS50883">
    <property type="entry name" value="EAL"/>
    <property type="match status" value="1"/>
</dbReference>
<dbReference type="Pfam" id="PF00563">
    <property type="entry name" value="EAL"/>
    <property type="match status" value="1"/>
</dbReference>
<dbReference type="InterPro" id="IPR035919">
    <property type="entry name" value="EAL_sf"/>
</dbReference>
<dbReference type="InterPro" id="IPR013655">
    <property type="entry name" value="PAS_fold_3"/>
</dbReference>
<dbReference type="PROSITE" id="PS50887">
    <property type="entry name" value="GGDEF"/>
    <property type="match status" value="1"/>
</dbReference>
<dbReference type="PANTHER" id="PTHR44757">
    <property type="entry name" value="DIGUANYLATE CYCLASE DGCP"/>
    <property type="match status" value="1"/>
</dbReference>
<evidence type="ECO:0000259" key="2">
    <source>
        <dbReference type="PROSITE" id="PS50112"/>
    </source>
</evidence>
<dbReference type="InterPro" id="IPR052155">
    <property type="entry name" value="Biofilm_reg_signaling"/>
</dbReference>
<dbReference type="Pfam" id="PF00990">
    <property type="entry name" value="GGDEF"/>
    <property type="match status" value="1"/>
</dbReference>
<feature type="compositionally biased region" description="Basic and acidic residues" evidence="1">
    <location>
        <begin position="15"/>
        <end position="38"/>
    </location>
</feature>
<dbReference type="EMBL" id="VJWA01000002">
    <property type="protein sequence ID" value="TRW14214.1"/>
    <property type="molecule type" value="Genomic_DNA"/>
</dbReference>